<evidence type="ECO:0000256" key="4">
    <source>
        <dbReference type="ARBA" id="ARBA00022605"/>
    </source>
</evidence>
<accession>A0A4R6HYN9</accession>
<evidence type="ECO:0000256" key="9">
    <source>
        <dbReference type="HAMAP-Rule" id="MF_00210"/>
    </source>
</evidence>
<dbReference type="Proteomes" id="UP000295150">
    <property type="component" value="Unassembled WGS sequence"/>
</dbReference>
<feature type="domain" description="Prephenate/arogenate dehydrogenase" evidence="10">
    <location>
        <begin position="12"/>
        <end position="320"/>
    </location>
</feature>
<evidence type="ECO:0000313" key="12">
    <source>
        <dbReference type="Proteomes" id="UP000295150"/>
    </source>
</evidence>
<comment type="function">
    <text evidence="9">Catalyzes the transfer of the enolpyruvyl moiety of phosphoenolpyruvate (PEP) to the 5-hydroxyl of shikimate-3-phosphate (S3P) to produce enolpyruvyl shikimate-3-phosphate and inorganic phosphate.</text>
</comment>
<dbReference type="Gene3D" id="3.40.50.720">
    <property type="entry name" value="NAD(P)-binding Rossmann-like Domain"/>
    <property type="match status" value="1"/>
</dbReference>
<comment type="similarity">
    <text evidence="2 9">Belongs to the EPSP synthase family.</text>
</comment>
<dbReference type="OrthoDB" id="9809920at2"/>
<dbReference type="FunFam" id="3.65.10.10:FF:000005">
    <property type="entry name" value="3-phosphoshikimate 1-carboxyvinyltransferase"/>
    <property type="match status" value="1"/>
</dbReference>
<comment type="caution">
    <text evidence="9">Lacks conserved residue(s) required for the propagation of feature annotation.</text>
</comment>
<dbReference type="InterPro" id="IPR013792">
    <property type="entry name" value="RNA3'P_cycl/enolpyr_Trfase_a/b"/>
</dbReference>
<dbReference type="Pfam" id="PF00275">
    <property type="entry name" value="EPSP_synthase"/>
    <property type="match status" value="1"/>
</dbReference>
<dbReference type="InterPro" id="IPR008927">
    <property type="entry name" value="6-PGluconate_DH-like_C_sf"/>
</dbReference>
<dbReference type="InterPro" id="IPR046825">
    <property type="entry name" value="PDH_C"/>
</dbReference>
<dbReference type="NCBIfam" id="TIGR01356">
    <property type="entry name" value="aroA"/>
    <property type="match status" value="1"/>
</dbReference>
<comment type="subcellular location">
    <subcellularLocation>
        <location evidence="9">Cytoplasm</location>
    </subcellularLocation>
</comment>
<feature type="binding site" evidence="9">
    <location>
        <position position="426"/>
    </location>
    <ligand>
        <name>phosphoenolpyruvate</name>
        <dbReference type="ChEBI" id="CHEBI:58702"/>
    </ligand>
</feature>
<dbReference type="GO" id="GO:0009423">
    <property type="term" value="P:chorismate biosynthetic process"/>
    <property type="evidence" value="ECO:0007669"/>
    <property type="project" value="UniProtKB-UniRule"/>
</dbReference>
<keyword evidence="7 9" id="KW-0057">Aromatic amino acid biosynthesis</keyword>
<dbReference type="AlphaFoldDB" id="A0A4R6HYN9"/>
<dbReference type="GO" id="GO:0003866">
    <property type="term" value="F:3-phosphoshikimate 1-carboxyvinyltransferase activity"/>
    <property type="evidence" value="ECO:0007669"/>
    <property type="project" value="UniProtKB-UniRule"/>
</dbReference>
<dbReference type="InterPro" id="IPR001986">
    <property type="entry name" value="Enolpyruvate_Tfrase_dom"/>
</dbReference>
<feature type="binding site" evidence="9">
    <location>
        <position position="728"/>
    </location>
    <ligand>
        <name>phosphoenolpyruvate</name>
        <dbReference type="ChEBI" id="CHEBI:58702"/>
    </ligand>
</feature>
<dbReference type="EC" id="2.5.1.19" evidence="9"/>
<keyword evidence="5 9" id="KW-0808">Transferase</keyword>
<feature type="active site" description="Proton acceptor" evidence="9">
    <location>
        <position position="647"/>
    </location>
</feature>
<reference evidence="11 12" key="1">
    <citation type="submission" date="2019-03" db="EMBL/GenBank/DDBJ databases">
        <title>Freshwater and sediment microbial communities from various areas in North America, analyzing microbe dynamics in response to fracking.</title>
        <authorList>
            <person name="Lamendella R."/>
        </authorList>
    </citation>
    <scope>NUCLEOTIDE SEQUENCE [LARGE SCALE GENOMIC DNA]</scope>
    <source>
        <strain evidence="11 12">1_TX</strain>
    </source>
</reference>
<dbReference type="InterPro" id="IPR003099">
    <property type="entry name" value="Prephen_DH"/>
</dbReference>
<evidence type="ECO:0000256" key="5">
    <source>
        <dbReference type="ARBA" id="ARBA00022679"/>
    </source>
</evidence>
<dbReference type="GO" id="GO:0008977">
    <property type="term" value="F:prephenate dehydrogenase (NAD+) activity"/>
    <property type="evidence" value="ECO:0007669"/>
    <property type="project" value="InterPro"/>
</dbReference>
<dbReference type="PROSITE" id="PS51176">
    <property type="entry name" value="PDH_ADH"/>
    <property type="match status" value="1"/>
</dbReference>
<dbReference type="PROSITE" id="PS00885">
    <property type="entry name" value="EPSP_SYNTHASE_2"/>
    <property type="match status" value="1"/>
</dbReference>
<feature type="binding site" evidence="9">
    <location>
        <position position="501"/>
    </location>
    <ligand>
        <name>phosphoenolpyruvate</name>
        <dbReference type="ChEBI" id="CHEBI:58702"/>
    </ligand>
</feature>
<dbReference type="GO" id="GO:0005737">
    <property type="term" value="C:cytoplasm"/>
    <property type="evidence" value="ECO:0007669"/>
    <property type="project" value="UniProtKB-SubCell"/>
</dbReference>
<proteinExistence type="inferred from homology"/>
<keyword evidence="4 9" id="KW-0028">Amino-acid biosynthesis</keyword>
<dbReference type="InterPro" id="IPR036291">
    <property type="entry name" value="NAD(P)-bd_dom_sf"/>
</dbReference>
<comment type="pathway">
    <text evidence="1 9">Metabolic intermediate biosynthesis; chorismate biosynthesis; chorismate from D-erythrose 4-phosphate and phosphoenolpyruvate: step 6/7.</text>
</comment>
<dbReference type="Gene3D" id="3.65.10.10">
    <property type="entry name" value="Enolpyruvate transferase domain"/>
    <property type="match status" value="2"/>
</dbReference>
<protein>
    <recommendedName>
        <fullName evidence="9">3-phosphoshikimate 1-carboxyvinyltransferase</fullName>
        <ecNumber evidence="9">2.5.1.19</ecNumber>
    </recommendedName>
    <alternativeName>
        <fullName evidence="9">5-enolpyruvylshikimate-3-phosphate synthase</fullName>
        <shortName evidence="9">EPSP synthase</shortName>
        <shortName evidence="9">EPSPS</shortName>
    </alternativeName>
</protein>
<dbReference type="PANTHER" id="PTHR21090">
    <property type="entry name" value="AROM/DEHYDROQUINATE SYNTHASE"/>
    <property type="match status" value="1"/>
</dbReference>
<dbReference type="Pfam" id="PF02153">
    <property type="entry name" value="PDH_N"/>
    <property type="match status" value="1"/>
</dbReference>
<keyword evidence="12" id="KW-1185">Reference proteome</keyword>
<dbReference type="PANTHER" id="PTHR21090:SF5">
    <property type="entry name" value="PENTAFUNCTIONAL AROM POLYPEPTIDE"/>
    <property type="match status" value="1"/>
</dbReference>
<feature type="binding site" evidence="9">
    <location>
        <position position="454"/>
    </location>
    <ligand>
        <name>phosphoenolpyruvate</name>
        <dbReference type="ChEBI" id="CHEBI:58702"/>
    </ligand>
</feature>
<dbReference type="Pfam" id="PF20463">
    <property type="entry name" value="PDH_C"/>
    <property type="match status" value="1"/>
</dbReference>
<feature type="binding site" evidence="9">
    <location>
        <position position="501"/>
    </location>
    <ligand>
        <name>3-phosphoshikimate</name>
        <dbReference type="ChEBI" id="CHEBI:145989"/>
    </ligand>
</feature>
<feature type="binding site" evidence="9">
    <location>
        <position position="678"/>
    </location>
    <ligand>
        <name>phosphoenolpyruvate</name>
        <dbReference type="ChEBI" id="CHEBI:58702"/>
    </ligand>
</feature>
<dbReference type="CDD" id="cd01556">
    <property type="entry name" value="EPSP_synthase"/>
    <property type="match status" value="1"/>
</dbReference>
<dbReference type="GO" id="GO:0004665">
    <property type="term" value="F:prephenate dehydrogenase (NADP+) activity"/>
    <property type="evidence" value="ECO:0007669"/>
    <property type="project" value="InterPro"/>
</dbReference>
<evidence type="ECO:0000256" key="8">
    <source>
        <dbReference type="ARBA" id="ARBA00044633"/>
    </source>
</evidence>
<comment type="catalytic activity">
    <reaction evidence="8">
        <text>3-phosphoshikimate + phosphoenolpyruvate = 5-O-(1-carboxyvinyl)-3-phosphoshikimate + phosphate</text>
        <dbReference type="Rhea" id="RHEA:21256"/>
        <dbReference type="ChEBI" id="CHEBI:43474"/>
        <dbReference type="ChEBI" id="CHEBI:57701"/>
        <dbReference type="ChEBI" id="CHEBI:58702"/>
        <dbReference type="ChEBI" id="CHEBI:145989"/>
        <dbReference type="EC" id="2.5.1.19"/>
    </reaction>
    <physiologicalReaction direction="left-to-right" evidence="8">
        <dbReference type="Rhea" id="RHEA:21257"/>
    </physiologicalReaction>
</comment>
<dbReference type="PROSITE" id="PS00104">
    <property type="entry name" value="EPSP_SYNTHASE_1"/>
    <property type="match status" value="1"/>
</dbReference>
<dbReference type="SUPFAM" id="SSF48179">
    <property type="entry name" value="6-phosphogluconate dehydrogenase C-terminal domain-like"/>
    <property type="match status" value="1"/>
</dbReference>
<evidence type="ECO:0000259" key="10">
    <source>
        <dbReference type="PROSITE" id="PS51176"/>
    </source>
</evidence>
<feature type="binding site" evidence="9">
    <location>
        <position position="354"/>
    </location>
    <ligand>
        <name>3-phosphoshikimate</name>
        <dbReference type="ChEBI" id="CHEBI:145989"/>
    </ligand>
</feature>
<feature type="binding site" evidence="9">
    <location>
        <position position="353"/>
    </location>
    <ligand>
        <name>phosphoenolpyruvate</name>
        <dbReference type="ChEBI" id="CHEBI:58702"/>
    </ligand>
</feature>
<dbReference type="InterPro" id="IPR006264">
    <property type="entry name" value="EPSP_synthase"/>
</dbReference>
<dbReference type="HAMAP" id="MF_00210">
    <property type="entry name" value="EPSP_synth"/>
    <property type="match status" value="1"/>
</dbReference>
<dbReference type="FunFam" id="1.10.3660.10:FF:000003">
    <property type="entry name" value="Prephenate dehydrogenase"/>
    <property type="match status" value="1"/>
</dbReference>
<evidence type="ECO:0000256" key="1">
    <source>
        <dbReference type="ARBA" id="ARBA00004811"/>
    </source>
</evidence>
<dbReference type="Gene3D" id="1.10.3660.10">
    <property type="entry name" value="6-phosphogluconate dehydrogenase C-terminal like domain"/>
    <property type="match status" value="1"/>
</dbReference>
<feature type="binding site" evidence="9">
    <location>
        <position position="358"/>
    </location>
    <ligand>
        <name>3-phosphoshikimate</name>
        <dbReference type="ChEBI" id="CHEBI:145989"/>
    </ligand>
</feature>
<dbReference type="SUPFAM" id="SSF51735">
    <property type="entry name" value="NAD(P)-binding Rossmann-fold domains"/>
    <property type="match status" value="1"/>
</dbReference>
<feature type="binding site" evidence="9">
    <location>
        <position position="674"/>
    </location>
    <ligand>
        <name>3-phosphoshikimate</name>
        <dbReference type="ChEBI" id="CHEBI:145989"/>
    </ligand>
</feature>
<dbReference type="UniPathway" id="UPA00053">
    <property type="reaction ID" value="UER00089"/>
</dbReference>
<dbReference type="GO" id="GO:0006571">
    <property type="term" value="P:tyrosine biosynthetic process"/>
    <property type="evidence" value="ECO:0007669"/>
    <property type="project" value="InterPro"/>
</dbReference>
<comment type="caution">
    <text evidence="11">The sequence shown here is derived from an EMBL/GenBank/DDBJ whole genome shotgun (WGS) entry which is preliminary data.</text>
</comment>
<dbReference type="InterPro" id="IPR036968">
    <property type="entry name" value="Enolpyruvate_Tfrase_sf"/>
</dbReference>
<keyword evidence="3 9" id="KW-0963">Cytoplasm</keyword>
<feature type="binding site" evidence="9">
    <location>
        <position position="499"/>
    </location>
    <ligand>
        <name>3-phosphoshikimate</name>
        <dbReference type="ChEBI" id="CHEBI:145989"/>
    </ligand>
</feature>
<dbReference type="NCBIfam" id="NF011381">
    <property type="entry name" value="PRK14806.1"/>
    <property type="match status" value="1"/>
</dbReference>
<evidence type="ECO:0000256" key="7">
    <source>
        <dbReference type="ARBA" id="ARBA00023141"/>
    </source>
</evidence>
<organism evidence="11 12">
    <name type="scientific">Halomonas ventosae</name>
    <dbReference type="NCBI Taxonomy" id="229007"/>
    <lineage>
        <taxon>Bacteria</taxon>
        <taxon>Pseudomonadati</taxon>
        <taxon>Pseudomonadota</taxon>
        <taxon>Gammaproteobacteria</taxon>
        <taxon>Oceanospirillales</taxon>
        <taxon>Halomonadaceae</taxon>
        <taxon>Halomonas</taxon>
    </lineage>
</organism>
<name>A0A4R6HYN9_9GAMM</name>
<dbReference type="InterPro" id="IPR046826">
    <property type="entry name" value="PDH_N"/>
</dbReference>
<feature type="binding site" evidence="9">
    <location>
        <position position="647"/>
    </location>
    <ligand>
        <name>3-phosphoshikimate</name>
        <dbReference type="ChEBI" id="CHEBI:145989"/>
    </ligand>
</feature>
<comment type="subunit">
    <text evidence="9">Monomer.</text>
</comment>
<keyword evidence="6" id="KW-0560">Oxidoreductase</keyword>
<sequence length="777" mass="82259">MAGIVKPPPDERRILIVGLGLIGGSLAAALRVSGYGRHAGRHHNDDAGDPGPAKHILACDPDASEIARGIEMGLIDGGDTRLEALVEGVSLVVLAVPVLAMEAVMAQLAACLDRAAPDVVVTDVGSTKVAIRQAVVAAFGRMPTNLVLGHPIAGSEKSGVAASDAGLYAHHKVILTPEDDTDPTATARVRALWEACGAEVLEMGVARHDQVLARTSHLPHLLAFSLVDTLARQDERLEIFRYAAGGFRDFTRIAGSDPVMWRDIFIANRDAVLAALDDFEAGVERLRGAVERGDSDAMLAIFDRASHARHYFESLLNQTSYQAEYQMQQHGKLRYRVSPGGGVTGRIRVPGDKSISHRSIMLGALAEGVTEIKGFLEGEDSLATLQAFREMGVAIEGPHQGRVTVHGVGLHGLKAPSGSLYVGNAGTAMRLFAGLLAGQAFDTELIGDASLTKRPMNRVAEPLRAMGAAIDTAEGGRPPLHIHGGRPLKGITYNMPMASAQVKSCLLLAGLYAEGETRVREPAPTRDHTERMLQGFGYAVHREGDTCWLQGGGRLAAAPIDVPSDISSATFFLVAAAITPGADLVLEHVGINPTRIGAINILTLMGADLRLENAHEVGGEPVADLHIRYAPLKGIDIPVSQVPLAIDEFPALFIAAANAEGTTRLRGAEELRVKESDRLQAMANGLATLGVKHVLHQDGIDIVGRSSGPGGESARYGGGRIDSLGDHRIAMAFTIAALRAGDEIIIDDCANVATSFPGFIDLARRVGMILEEQQEVS</sequence>
<evidence type="ECO:0000256" key="3">
    <source>
        <dbReference type="ARBA" id="ARBA00022490"/>
    </source>
</evidence>
<feature type="binding site" evidence="9">
    <location>
        <position position="353"/>
    </location>
    <ligand>
        <name>3-phosphoshikimate</name>
        <dbReference type="ChEBI" id="CHEBI:145989"/>
    </ligand>
</feature>
<evidence type="ECO:0000256" key="2">
    <source>
        <dbReference type="ARBA" id="ARBA00009948"/>
    </source>
</evidence>
<evidence type="ECO:0000313" key="11">
    <source>
        <dbReference type="EMBL" id="TDO13996.1"/>
    </source>
</evidence>
<dbReference type="GO" id="GO:0070403">
    <property type="term" value="F:NAD+ binding"/>
    <property type="evidence" value="ECO:0007669"/>
    <property type="project" value="InterPro"/>
</dbReference>
<dbReference type="EMBL" id="SNWH01000003">
    <property type="protein sequence ID" value="TDO13996.1"/>
    <property type="molecule type" value="Genomic_DNA"/>
</dbReference>
<dbReference type="SUPFAM" id="SSF55205">
    <property type="entry name" value="EPT/RTPC-like"/>
    <property type="match status" value="1"/>
</dbReference>
<evidence type="ECO:0000256" key="6">
    <source>
        <dbReference type="ARBA" id="ARBA00023002"/>
    </source>
</evidence>
<gene>
    <name evidence="9" type="primary">aroA</name>
    <name evidence="11" type="ORF">DFO68_103221</name>
</gene>
<dbReference type="InterPro" id="IPR023193">
    <property type="entry name" value="EPSP_synthase_CS"/>
</dbReference>